<organism evidence="1 2">
    <name type="scientific">Aeromonas veronii</name>
    <dbReference type="NCBI Taxonomy" id="654"/>
    <lineage>
        <taxon>Bacteria</taxon>
        <taxon>Pseudomonadati</taxon>
        <taxon>Pseudomonadota</taxon>
        <taxon>Gammaproteobacteria</taxon>
        <taxon>Aeromonadales</taxon>
        <taxon>Aeromonadaceae</taxon>
        <taxon>Aeromonas</taxon>
    </lineage>
</organism>
<gene>
    <name evidence="1" type="ORF">WP3W19E03_19130</name>
</gene>
<evidence type="ECO:0000313" key="2">
    <source>
        <dbReference type="Proteomes" id="UP000515442"/>
    </source>
</evidence>
<dbReference type="EMBL" id="AP022038">
    <property type="protein sequence ID" value="BBR39388.1"/>
    <property type="molecule type" value="Genomic_DNA"/>
</dbReference>
<proteinExistence type="predicted"/>
<evidence type="ECO:0000313" key="1">
    <source>
        <dbReference type="EMBL" id="BBR39388.1"/>
    </source>
</evidence>
<dbReference type="RefSeq" id="WP_182939532.1">
    <property type="nucleotide sequence ID" value="NZ_AP022038.1"/>
</dbReference>
<name>A0A6S5C9C1_AERVE</name>
<sequence length="93" mass="10773">MSYLYDGETHDNYDPAFMAELGMSEEVIASVLDQHNYELTEGQLARRQRAYVAEPDPLFLEWQYDKTAAAEQAWRDKVAEIKLRYPVARGAEE</sequence>
<dbReference type="Proteomes" id="UP000515442">
    <property type="component" value="Chromosome"/>
</dbReference>
<dbReference type="AlphaFoldDB" id="A0A6S5C9C1"/>
<accession>A0A6S5C9C1</accession>
<reference evidence="1 2" key="1">
    <citation type="submission" date="2019-12" db="EMBL/GenBank/DDBJ databases">
        <title>complete genome sequences of Aeromonas veronii str. WP3-W19-ESBL-03 isolated from wastewater treatment plant effluent.</title>
        <authorList>
            <person name="Sekizuka T."/>
            <person name="Itokawa K."/>
            <person name="Yatsu K."/>
            <person name="Inamine Y."/>
            <person name="Kuroda M."/>
        </authorList>
    </citation>
    <scope>NUCLEOTIDE SEQUENCE [LARGE SCALE GENOMIC DNA]</scope>
    <source>
        <strain evidence="1 2">WP3-W19-ESBL-03</strain>
    </source>
</reference>
<protein>
    <submittedName>
        <fullName evidence="1">Uncharacterized protein</fullName>
    </submittedName>
</protein>